<dbReference type="OrthoDB" id="9148343at2"/>
<dbReference type="AlphaFoldDB" id="A0A4Q2TY81"/>
<comment type="caution">
    <text evidence="2">The sequence shown here is derived from an EMBL/GenBank/DDBJ whole genome shotgun (WGS) entry which is preliminary data.</text>
</comment>
<evidence type="ECO:0000259" key="1">
    <source>
        <dbReference type="Pfam" id="PF13575"/>
    </source>
</evidence>
<dbReference type="EMBL" id="SDVB01000015">
    <property type="protein sequence ID" value="RYC28680.1"/>
    <property type="molecule type" value="Genomic_DNA"/>
</dbReference>
<accession>A0A4Q2TY81</accession>
<feature type="non-terminal residue" evidence="2">
    <location>
        <position position="86"/>
    </location>
</feature>
<proteinExistence type="predicted"/>
<dbReference type="RefSeq" id="WP_129330103.1">
    <property type="nucleotide sequence ID" value="NZ_SDVB01000015.1"/>
</dbReference>
<organism evidence="2 3">
    <name type="scientific">Ciceribacter ferrooxidans</name>
    <dbReference type="NCBI Taxonomy" id="2509717"/>
    <lineage>
        <taxon>Bacteria</taxon>
        <taxon>Pseudomonadati</taxon>
        <taxon>Pseudomonadota</taxon>
        <taxon>Alphaproteobacteria</taxon>
        <taxon>Hyphomicrobiales</taxon>
        <taxon>Rhizobiaceae</taxon>
        <taxon>Ciceribacter</taxon>
    </lineage>
</organism>
<evidence type="ECO:0000313" key="3">
    <source>
        <dbReference type="Proteomes" id="UP000291088"/>
    </source>
</evidence>
<dbReference type="Proteomes" id="UP000291088">
    <property type="component" value="Unassembled WGS sequence"/>
</dbReference>
<feature type="non-terminal residue" evidence="2">
    <location>
        <position position="1"/>
    </location>
</feature>
<keyword evidence="3" id="KW-1185">Reference proteome</keyword>
<protein>
    <submittedName>
        <fullName evidence="2">DUF4135 domain-containing protein</fullName>
    </submittedName>
</protein>
<evidence type="ECO:0000313" key="2">
    <source>
        <dbReference type="EMBL" id="RYC28680.1"/>
    </source>
</evidence>
<name>A0A4Q2TY81_9HYPH</name>
<reference evidence="2 3" key="1">
    <citation type="submission" date="2019-01" db="EMBL/GenBank/DDBJ databases">
        <authorList>
            <person name="Deng T."/>
        </authorList>
    </citation>
    <scope>NUCLEOTIDE SEQUENCE [LARGE SCALE GENOMIC DNA]</scope>
    <source>
        <strain evidence="2 3">F8825</strain>
    </source>
</reference>
<feature type="domain" description="Lantibiotic biosynthesis protein dehydration" evidence="1">
    <location>
        <begin position="18"/>
        <end position="85"/>
    </location>
</feature>
<sequence>FARQLGDPHERARVLAHFPVLDRMLAEVTTLITEAAVLLFAHLAQDECALAEPFGIVARALTDIEFGQGDPHCGARSVAILSFGDT</sequence>
<dbReference type="InterPro" id="IPR025410">
    <property type="entry name" value="Lant_dehyd"/>
</dbReference>
<gene>
    <name evidence="2" type="ORF">EUU22_00020</name>
</gene>
<dbReference type="Pfam" id="PF13575">
    <property type="entry name" value="DUF4135"/>
    <property type="match status" value="1"/>
</dbReference>